<keyword evidence="3" id="KW-1185">Reference proteome</keyword>
<dbReference type="OrthoDB" id="9940875at2759"/>
<proteinExistence type="predicted"/>
<name>A0A401T0T5_CHIPU</name>
<accession>A0A401T0T5</accession>
<sequence length="473" mass="54628">MKPFGLRILRSNPVPTVNVSTRRIQKWKKKMRTRNKQQSEGTQKKKILIPVDNHLEESNDSIVKEWIRRKNVLLRKERERKKKQRRLEKANNKRQEIDRQKRQKESEEKVKIWMKNKIKTSTKKHINTNENTISLSADKNAQNTKVSPPIVNAVKKSINQNPIKTLKTDKQITEEKLELKKKGVLILGTRKPKAETISLKLSFVSIENHLMNSCKVDSTVVLNSKQDDEDFQTSNSKKVQKIKLLHRQMEVKSVSKPTSFKVTKRDSPSFCNTPQTKEFKNGNSGSGKHLLHKLPFNELLSRKSKKPKEMQAKVKEEETELDKDLQFVVPKVENIQMQNKINSKKTVFGKREFDRLANISLASEVTGVTPKSKWLQEAKVTPAVKNWFVHRLEENLNAENSDLSSQDGQKVQLKTTYSLCGKTYEAAKEKSNILKQNGALRDKEIKESSEKILFGFNEKLCQRSCVHGSEKPK</sequence>
<evidence type="ECO:0000313" key="2">
    <source>
        <dbReference type="EMBL" id="GCC36241.1"/>
    </source>
</evidence>
<comment type="caution">
    <text evidence="2">The sequence shown here is derived from an EMBL/GenBank/DDBJ whole genome shotgun (WGS) entry which is preliminary data.</text>
</comment>
<evidence type="ECO:0000256" key="1">
    <source>
        <dbReference type="SAM" id="MobiDB-lite"/>
    </source>
</evidence>
<dbReference type="Proteomes" id="UP000287033">
    <property type="component" value="Unassembled WGS sequence"/>
</dbReference>
<gene>
    <name evidence="2" type="ORF">chiPu_0014733</name>
</gene>
<dbReference type="OMA" id="WFVHRLE"/>
<organism evidence="2 3">
    <name type="scientific">Chiloscyllium punctatum</name>
    <name type="common">Brownbanded bambooshark</name>
    <name type="synonym">Hemiscyllium punctatum</name>
    <dbReference type="NCBI Taxonomy" id="137246"/>
    <lineage>
        <taxon>Eukaryota</taxon>
        <taxon>Metazoa</taxon>
        <taxon>Chordata</taxon>
        <taxon>Craniata</taxon>
        <taxon>Vertebrata</taxon>
        <taxon>Chondrichthyes</taxon>
        <taxon>Elasmobranchii</taxon>
        <taxon>Galeomorphii</taxon>
        <taxon>Galeoidea</taxon>
        <taxon>Orectolobiformes</taxon>
        <taxon>Hemiscylliidae</taxon>
        <taxon>Chiloscyllium</taxon>
    </lineage>
</organism>
<dbReference type="EMBL" id="BEZZ01000800">
    <property type="protein sequence ID" value="GCC36241.1"/>
    <property type="molecule type" value="Genomic_DNA"/>
</dbReference>
<feature type="compositionally biased region" description="Basic and acidic residues" evidence="1">
    <location>
        <begin position="87"/>
        <end position="108"/>
    </location>
</feature>
<evidence type="ECO:0000313" key="3">
    <source>
        <dbReference type="Proteomes" id="UP000287033"/>
    </source>
</evidence>
<reference evidence="2 3" key="1">
    <citation type="journal article" date="2018" name="Nat. Ecol. Evol.">
        <title>Shark genomes provide insights into elasmobranch evolution and the origin of vertebrates.</title>
        <authorList>
            <person name="Hara Y"/>
            <person name="Yamaguchi K"/>
            <person name="Onimaru K"/>
            <person name="Kadota M"/>
            <person name="Koyanagi M"/>
            <person name="Keeley SD"/>
            <person name="Tatsumi K"/>
            <person name="Tanaka K"/>
            <person name="Motone F"/>
            <person name="Kageyama Y"/>
            <person name="Nozu R"/>
            <person name="Adachi N"/>
            <person name="Nishimura O"/>
            <person name="Nakagawa R"/>
            <person name="Tanegashima C"/>
            <person name="Kiyatake I"/>
            <person name="Matsumoto R"/>
            <person name="Murakumo K"/>
            <person name="Nishida K"/>
            <person name="Terakita A"/>
            <person name="Kuratani S"/>
            <person name="Sato K"/>
            <person name="Hyodo S Kuraku.S."/>
        </authorList>
    </citation>
    <scope>NUCLEOTIDE SEQUENCE [LARGE SCALE GENOMIC DNA]</scope>
</reference>
<feature type="region of interest" description="Disordered" evidence="1">
    <location>
        <begin position="78"/>
        <end position="108"/>
    </location>
</feature>
<feature type="region of interest" description="Disordered" evidence="1">
    <location>
        <begin position="27"/>
        <end position="46"/>
    </location>
</feature>
<protein>
    <submittedName>
        <fullName evidence="2">Uncharacterized protein</fullName>
    </submittedName>
</protein>
<dbReference type="AlphaFoldDB" id="A0A401T0T5"/>